<accession>A0A6A3M8E4</accession>
<evidence type="ECO:0000313" key="2">
    <source>
        <dbReference type="EMBL" id="KAE9024674.1"/>
    </source>
</evidence>
<sequence length="73" mass="7974">MRELQGDEDEDEYEDLDEKPTVKTESPAQVEQVAEVKAEPGVKEEPKPQPADNGNCCVPNLPANPLEAIAVDI</sequence>
<gene>
    <name evidence="2" type="ORF">PR002_g11391</name>
</gene>
<comment type="caution">
    <text evidence="2">The sequence shown here is derived from an EMBL/GenBank/DDBJ whole genome shotgun (WGS) entry which is preliminary data.</text>
</comment>
<evidence type="ECO:0000256" key="1">
    <source>
        <dbReference type="SAM" id="MobiDB-lite"/>
    </source>
</evidence>
<dbReference type="EMBL" id="QXFU01000680">
    <property type="protein sequence ID" value="KAE9024674.1"/>
    <property type="molecule type" value="Genomic_DNA"/>
</dbReference>
<proteinExistence type="predicted"/>
<protein>
    <submittedName>
        <fullName evidence="2">Uncharacterized protein</fullName>
    </submittedName>
</protein>
<dbReference type="Proteomes" id="UP000435112">
    <property type="component" value="Unassembled WGS sequence"/>
</dbReference>
<dbReference type="OrthoDB" id="10307358at2759"/>
<feature type="compositionally biased region" description="Basic and acidic residues" evidence="1">
    <location>
        <begin position="34"/>
        <end position="47"/>
    </location>
</feature>
<feature type="region of interest" description="Disordered" evidence="1">
    <location>
        <begin position="1"/>
        <end position="57"/>
    </location>
</feature>
<feature type="compositionally biased region" description="Acidic residues" evidence="1">
    <location>
        <begin position="1"/>
        <end position="17"/>
    </location>
</feature>
<dbReference type="AlphaFoldDB" id="A0A6A3M8E4"/>
<reference evidence="2 3" key="1">
    <citation type="submission" date="2018-09" db="EMBL/GenBank/DDBJ databases">
        <title>Genomic investigation of the strawberry pathogen Phytophthora fragariae indicates pathogenicity is determined by transcriptional variation in three key races.</title>
        <authorList>
            <person name="Adams T.M."/>
            <person name="Armitage A.D."/>
            <person name="Sobczyk M.K."/>
            <person name="Bates H.J."/>
            <person name="Dunwell J.M."/>
            <person name="Nellist C.F."/>
            <person name="Harrison R.J."/>
        </authorList>
    </citation>
    <scope>NUCLEOTIDE SEQUENCE [LARGE SCALE GENOMIC DNA]</scope>
    <source>
        <strain evidence="2 3">SCRP324</strain>
    </source>
</reference>
<evidence type="ECO:0000313" key="3">
    <source>
        <dbReference type="Proteomes" id="UP000435112"/>
    </source>
</evidence>
<organism evidence="2 3">
    <name type="scientific">Phytophthora rubi</name>
    <dbReference type="NCBI Taxonomy" id="129364"/>
    <lineage>
        <taxon>Eukaryota</taxon>
        <taxon>Sar</taxon>
        <taxon>Stramenopiles</taxon>
        <taxon>Oomycota</taxon>
        <taxon>Peronosporomycetes</taxon>
        <taxon>Peronosporales</taxon>
        <taxon>Peronosporaceae</taxon>
        <taxon>Phytophthora</taxon>
    </lineage>
</organism>
<name>A0A6A3M8E4_9STRA</name>